<feature type="binding site" evidence="10">
    <location>
        <position position="85"/>
    </location>
    <ligand>
        <name>NAD(+)</name>
        <dbReference type="ChEBI" id="CHEBI:57540"/>
    </ligand>
</feature>
<dbReference type="InterPro" id="IPR008927">
    <property type="entry name" value="6-PGluconate_DH-like_C_sf"/>
</dbReference>
<organism evidence="15 16">
    <name type="scientific">Spirochaeta africana (strain ATCC 700263 / DSM 8902 / Z-7692)</name>
    <dbReference type="NCBI Taxonomy" id="889378"/>
    <lineage>
        <taxon>Bacteria</taxon>
        <taxon>Pseudomonadati</taxon>
        <taxon>Spirochaetota</taxon>
        <taxon>Spirochaetia</taxon>
        <taxon>Spirochaetales</taxon>
        <taxon>Spirochaetaceae</taxon>
        <taxon>Spirochaeta</taxon>
    </lineage>
</organism>
<dbReference type="Gene3D" id="1.10.1040.10">
    <property type="entry name" value="N-(1-d-carboxylethyl)-l-norvaline Dehydrogenase, domain 2"/>
    <property type="match status" value="1"/>
</dbReference>
<feature type="binding site" evidence="7">
    <location>
        <position position="144"/>
    </location>
    <ligand>
        <name>sn-glycerol 3-phosphate</name>
        <dbReference type="ChEBI" id="CHEBI:57597"/>
    </ligand>
</feature>
<keyword evidence="2 7" id="KW-0444">Lipid biosynthesis</keyword>
<feature type="binding site" evidence="9">
    <location>
        <position position="111"/>
    </location>
    <ligand>
        <name>substrate</name>
    </ligand>
</feature>
<keyword evidence="7" id="KW-0547">Nucleotide-binding</keyword>
<comment type="catalytic activity">
    <reaction evidence="7 12">
        <text>sn-glycerol 3-phosphate + NADP(+) = dihydroxyacetone phosphate + NADPH + H(+)</text>
        <dbReference type="Rhea" id="RHEA:11096"/>
        <dbReference type="ChEBI" id="CHEBI:15378"/>
        <dbReference type="ChEBI" id="CHEBI:57597"/>
        <dbReference type="ChEBI" id="CHEBI:57642"/>
        <dbReference type="ChEBI" id="CHEBI:57783"/>
        <dbReference type="ChEBI" id="CHEBI:58349"/>
        <dbReference type="EC" id="1.1.1.94"/>
    </reaction>
</comment>
<dbReference type="PIRSF" id="PIRSF000114">
    <property type="entry name" value="Glycerol-3-P_dh"/>
    <property type="match status" value="1"/>
</dbReference>
<feature type="binding site" evidence="7">
    <location>
        <position position="14"/>
    </location>
    <ligand>
        <name>NADPH</name>
        <dbReference type="ChEBI" id="CHEBI:57783"/>
    </ligand>
</feature>
<comment type="similarity">
    <text evidence="1 7 11">Belongs to the NAD-dependent glycerol-3-phosphate dehydrogenase family.</text>
</comment>
<reference evidence="16" key="1">
    <citation type="journal article" date="2013" name="Stand. Genomic Sci.">
        <title>Complete genome sequence of the halophilic bacterium Spirochaeta africana type strain (Z-7692(T)) from the alkaline Lake Magadi in the East African Rift.</title>
        <authorList>
            <person name="Liolos K."/>
            <person name="Abt B."/>
            <person name="Scheuner C."/>
            <person name="Teshima H."/>
            <person name="Held B."/>
            <person name="Lapidus A."/>
            <person name="Nolan M."/>
            <person name="Lucas S."/>
            <person name="Deshpande S."/>
            <person name="Cheng J.F."/>
            <person name="Tapia R."/>
            <person name="Goodwin L.A."/>
            <person name="Pitluck S."/>
            <person name="Pagani I."/>
            <person name="Ivanova N."/>
            <person name="Mavromatis K."/>
            <person name="Mikhailova N."/>
            <person name="Huntemann M."/>
            <person name="Pati A."/>
            <person name="Chen A."/>
            <person name="Palaniappan K."/>
            <person name="Land M."/>
            <person name="Rohde M."/>
            <person name="Tindall B.J."/>
            <person name="Detter J.C."/>
            <person name="Goker M."/>
            <person name="Bristow J."/>
            <person name="Eisen J.A."/>
            <person name="Markowitz V."/>
            <person name="Hugenholtz P."/>
            <person name="Woyke T."/>
            <person name="Klenk H.P."/>
            <person name="Kyrpides N.C."/>
        </authorList>
    </citation>
    <scope>NUCLEOTIDE SEQUENCE</scope>
    <source>
        <strain evidence="16">ATCC 700263 / DSM 8902 / Z-7692</strain>
    </source>
</reference>
<dbReference type="AlphaFoldDB" id="H9UFZ6"/>
<dbReference type="GO" id="GO:0141152">
    <property type="term" value="F:glycerol-3-phosphate dehydrogenase (NAD+) activity"/>
    <property type="evidence" value="ECO:0007669"/>
    <property type="project" value="RHEA"/>
</dbReference>
<evidence type="ECO:0000256" key="7">
    <source>
        <dbReference type="HAMAP-Rule" id="MF_00394"/>
    </source>
</evidence>
<feature type="domain" description="Glycerol-3-phosphate dehydrogenase NAD-dependent N-terminal" evidence="13">
    <location>
        <begin position="6"/>
        <end position="167"/>
    </location>
</feature>
<dbReference type="PROSITE" id="PS00957">
    <property type="entry name" value="NAD_G3PDH"/>
    <property type="match status" value="1"/>
</dbReference>
<sequence>MSTHHVGIIGAGAWGTAIAKILGDKGVSVTIWSYEQEVADSITRQHSNDRYLPGFTLPDSVTADTDLTAVAADKDYLIIATPSLFTLPTIRSIVTVPAIAEGRTSIGILTKGFITTPRGTRLIVETLEDYLPGFYKGNLTYISGPSHAEEVAQGKLTGLISASQNPKKSILFRNLLNSPTLKVFSSLDTIGVQVCGAMKNVVAIAFGMLDALYERSGGIVGDNTESLLLAAGLNEIQTMGMALGSTHPETFTSIAGVGDLDVTCRSQYGRNRRFGREIILENKLAPYADIDALIADITGLGYLPEGAVAARAAWTVIQQRGLKMPVSAGVYKILNREADPDNAVELILSGRSE</sequence>
<dbReference type="KEGG" id="sfc:Spiaf_0333"/>
<gene>
    <name evidence="7" type="primary">gpsA</name>
    <name evidence="15" type="ordered locus">Spiaf_0333</name>
</gene>
<feature type="binding site" evidence="10">
    <location>
        <position position="148"/>
    </location>
    <ligand>
        <name>NAD(+)</name>
        <dbReference type="ChEBI" id="CHEBI:57540"/>
    </ligand>
</feature>
<dbReference type="GO" id="GO:0046168">
    <property type="term" value="P:glycerol-3-phosphate catabolic process"/>
    <property type="evidence" value="ECO:0007669"/>
    <property type="project" value="InterPro"/>
</dbReference>
<evidence type="ECO:0000256" key="8">
    <source>
        <dbReference type="PIRSR" id="PIRSR000114-1"/>
    </source>
</evidence>
<dbReference type="Gene3D" id="3.40.50.720">
    <property type="entry name" value="NAD(P)-binding Rossmann-like Domain"/>
    <property type="match status" value="1"/>
</dbReference>
<dbReference type="RefSeq" id="WP_014454437.1">
    <property type="nucleotide sequence ID" value="NC_017098.1"/>
</dbReference>
<dbReference type="Proteomes" id="UP000007383">
    <property type="component" value="Chromosome"/>
</dbReference>
<feature type="binding site" evidence="10">
    <location>
        <begin position="10"/>
        <end position="15"/>
    </location>
    <ligand>
        <name>NAD(+)</name>
        <dbReference type="ChEBI" id="CHEBI:57540"/>
    </ligand>
</feature>
<keyword evidence="3 7" id="KW-0560">Oxidoreductase</keyword>
<dbReference type="HAMAP" id="MF_00394">
    <property type="entry name" value="NAD_Glyc3P_dehydrog"/>
    <property type="match status" value="1"/>
</dbReference>
<evidence type="ECO:0000256" key="4">
    <source>
        <dbReference type="ARBA" id="ARBA00023098"/>
    </source>
</evidence>
<dbReference type="SUPFAM" id="SSF51735">
    <property type="entry name" value="NAD(P)-binding Rossmann-fold domains"/>
    <property type="match status" value="1"/>
</dbReference>
<dbReference type="eggNOG" id="COG0240">
    <property type="taxonomic scope" value="Bacteria"/>
</dbReference>
<feature type="binding site" evidence="7">
    <location>
        <position position="259"/>
    </location>
    <ligand>
        <name>sn-glycerol 3-phosphate</name>
        <dbReference type="ChEBI" id="CHEBI:57597"/>
    </ligand>
</feature>
<comment type="function">
    <text evidence="7">Catalyzes the reduction of the glycolytic intermediate dihydroxyacetone phosphate (DHAP) to sn-glycerol 3-phosphate (G3P), the key precursor for phospholipid synthesis.</text>
</comment>
<evidence type="ECO:0000256" key="6">
    <source>
        <dbReference type="ARBA" id="ARBA00023264"/>
    </source>
</evidence>
<feature type="active site" description="Proton acceptor" evidence="7 8">
    <location>
        <position position="199"/>
    </location>
</feature>
<dbReference type="SUPFAM" id="SSF48179">
    <property type="entry name" value="6-phosphogluconate dehydrogenase C-terminal domain-like"/>
    <property type="match status" value="1"/>
</dbReference>
<feature type="binding site" evidence="7">
    <location>
        <position position="270"/>
    </location>
    <ligand>
        <name>sn-glycerol 3-phosphate</name>
        <dbReference type="ChEBI" id="CHEBI:57597"/>
    </ligand>
</feature>
<dbReference type="EMBL" id="CP003282">
    <property type="protein sequence ID" value="AFG36439.1"/>
    <property type="molecule type" value="Genomic_DNA"/>
</dbReference>
<keyword evidence="6 7" id="KW-1208">Phospholipid metabolism</keyword>
<dbReference type="GO" id="GO:0141153">
    <property type="term" value="F:glycerol-3-phosphate dehydrogenase (NADP+) activity"/>
    <property type="evidence" value="ECO:0007669"/>
    <property type="project" value="RHEA"/>
</dbReference>
<feature type="binding site" evidence="7">
    <location>
        <position position="270"/>
    </location>
    <ligand>
        <name>NADPH</name>
        <dbReference type="ChEBI" id="CHEBI:57783"/>
    </ligand>
</feature>
<feature type="domain" description="Glycerol-3-phosphate dehydrogenase NAD-dependent C-terminal" evidence="14">
    <location>
        <begin position="188"/>
        <end position="345"/>
    </location>
</feature>
<evidence type="ECO:0000256" key="12">
    <source>
        <dbReference type="RuleBase" id="RU000439"/>
    </source>
</evidence>
<dbReference type="PATRIC" id="fig|889378.3.peg.337"/>
<dbReference type="Pfam" id="PF01210">
    <property type="entry name" value="NAD_Gly3P_dh_N"/>
    <property type="match status" value="1"/>
</dbReference>
<dbReference type="InterPro" id="IPR006109">
    <property type="entry name" value="G3P_DH_NAD-dep_C"/>
</dbReference>
<feature type="binding site" evidence="10">
    <location>
        <position position="270"/>
    </location>
    <ligand>
        <name>NAD(+)</name>
        <dbReference type="ChEBI" id="CHEBI:57540"/>
    </ligand>
</feature>
<keyword evidence="7 10" id="KW-0520">NAD</keyword>
<dbReference type="EC" id="1.1.1.94" evidence="7"/>
<dbReference type="GO" id="GO:0051287">
    <property type="term" value="F:NAD binding"/>
    <property type="evidence" value="ECO:0007669"/>
    <property type="project" value="InterPro"/>
</dbReference>
<keyword evidence="16" id="KW-1185">Reference proteome</keyword>
<evidence type="ECO:0000256" key="10">
    <source>
        <dbReference type="PIRSR" id="PIRSR000114-3"/>
    </source>
</evidence>
<feature type="binding site" evidence="7">
    <location>
        <position position="271"/>
    </location>
    <ligand>
        <name>sn-glycerol 3-phosphate</name>
        <dbReference type="ChEBI" id="CHEBI:57597"/>
    </ligand>
</feature>
<dbReference type="Pfam" id="PF07479">
    <property type="entry name" value="NAD_Gly3P_dh_C"/>
    <property type="match status" value="1"/>
</dbReference>
<dbReference type="GO" id="GO:0006650">
    <property type="term" value="P:glycerophospholipid metabolic process"/>
    <property type="evidence" value="ECO:0007669"/>
    <property type="project" value="UniProtKB-UniRule"/>
</dbReference>
<feature type="binding site" evidence="7">
    <location>
        <position position="51"/>
    </location>
    <ligand>
        <name>NADPH</name>
        <dbReference type="ChEBI" id="CHEBI:57783"/>
    </ligand>
</feature>
<name>H9UFZ6_SPIAZ</name>
<accession>H9UFZ6</accession>
<feature type="binding site" evidence="7">
    <location>
        <position position="199"/>
    </location>
    <ligand>
        <name>sn-glycerol 3-phosphate</name>
        <dbReference type="ChEBI" id="CHEBI:57597"/>
    </ligand>
</feature>
<keyword evidence="4 7" id="KW-0443">Lipid metabolism</keyword>
<dbReference type="STRING" id="889378.Spiaf_0333"/>
<feature type="binding site" evidence="7">
    <location>
        <position position="111"/>
    </location>
    <ligand>
        <name>NADPH</name>
        <dbReference type="ChEBI" id="CHEBI:57783"/>
    </ligand>
</feature>
<dbReference type="NCBIfam" id="NF000942">
    <property type="entry name" value="PRK00094.1-4"/>
    <property type="match status" value="1"/>
</dbReference>
<evidence type="ECO:0000256" key="11">
    <source>
        <dbReference type="RuleBase" id="RU000437"/>
    </source>
</evidence>
<comment type="catalytic activity">
    <reaction evidence="7">
        <text>sn-glycerol 3-phosphate + NAD(+) = dihydroxyacetone phosphate + NADH + H(+)</text>
        <dbReference type="Rhea" id="RHEA:11092"/>
        <dbReference type="ChEBI" id="CHEBI:15378"/>
        <dbReference type="ChEBI" id="CHEBI:57540"/>
        <dbReference type="ChEBI" id="CHEBI:57597"/>
        <dbReference type="ChEBI" id="CHEBI:57642"/>
        <dbReference type="ChEBI" id="CHEBI:57945"/>
        <dbReference type="EC" id="1.1.1.94"/>
    </reaction>
</comment>
<feature type="binding site" evidence="7">
    <location>
        <position position="146"/>
    </location>
    <ligand>
        <name>sn-glycerol 3-phosphate</name>
        <dbReference type="ChEBI" id="CHEBI:57597"/>
    </ligand>
</feature>
<dbReference type="UniPathway" id="UPA00940"/>
<dbReference type="InterPro" id="IPR006168">
    <property type="entry name" value="G3P_DH_NAD-dep"/>
</dbReference>
<dbReference type="InterPro" id="IPR013328">
    <property type="entry name" value="6PGD_dom2"/>
</dbReference>
<evidence type="ECO:0000256" key="9">
    <source>
        <dbReference type="PIRSR" id="PIRSR000114-2"/>
    </source>
</evidence>
<comment type="pathway">
    <text evidence="7">Membrane lipid metabolism; glycerophospholipid metabolism.</text>
</comment>
<dbReference type="InterPro" id="IPR011128">
    <property type="entry name" value="G3P_DH_NAD-dep_N"/>
</dbReference>
<dbReference type="NCBIfam" id="NF000940">
    <property type="entry name" value="PRK00094.1-2"/>
    <property type="match status" value="1"/>
</dbReference>
<dbReference type="GO" id="GO:0008654">
    <property type="term" value="P:phospholipid biosynthetic process"/>
    <property type="evidence" value="ECO:0007669"/>
    <property type="project" value="UniProtKB-KW"/>
</dbReference>
<keyword evidence="7" id="KW-0963">Cytoplasm</keyword>
<dbReference type="GO" id="GO:0046167">
    <property type="term" value="P:glycerol-3-phosphate biosynthetic process"/>
    <property type="evidence" value="ECO:0007669"/>
    <property type="project" value="UniProtKB-UniRule"/>
</dbReference>
<dbReference type="PRINTS" id="PR00077">
    <property type="entry name" value="GPDHDRGNASE"/>
</dbReference>
<feature type="binding site" evidence="7">
    <location>
        <position position="148"/>
    </location>
    <ligand>
        <name>NADPH</name>
        <dbReference type="ChEBI" id="CHEBI:57783"/>
    </ligand>
</feature>
<comment type="subcellular location">
    <subcellularLocation>
        <location evidence="7">Cytoplasm</location>
    </subcellularLocation>
</comment>
<keyword evidence="5 7" id="KW-0594">Phospholipid biosynthesis</keyword>
<evidence type="ECO:0000256" key="2">
    <source>
        <dbReference type="ARBA" id="ARBA00022516"/>
    </source>
</evidence>
<feature type="binding site" evidence="9">
    <location>
        <begin position="270"/>
        <end position="271"/>
    </location>
    <ligand>
        <name>substrate</name>
    </ligand>
</feature>
<dbReference type="HOGENOM" id="CLU_033449_0_0_12"/>
<proteinExistence type="inferred from homology"/>
<dbReference type="GO" id="GO:0005975">
    <property type="term" value="P:carbohydrate metabolic process"/>
    <property type="evidence" value="ECO:0007669"/>
    <property type="project" value="InterPro"/>
</dbReference>
<feature type="binding site" evidence="7">
    <location>
        <position position="303"/>
    </location>
    <ligand>
        <name>NADPH</name>
        <dbReference type="ChEBI" id="CHEBI:57783"/>
    </ligand>
</feature>
<dbReference type="OrthoDB" id="9812273at2"/>
<evidence type="ECO:0000259" key="13">
    <source>
        <dbReference type="Pfam" id="PF01210"/>
    </source>
</evidence>
<dbReference type="PANTHER" id="PTHR11728">
    <property type="entry name" value="GLYCEROL-3-PHOSPHATE DEHYDROGENASE"/>
    <property type="match status" value="1"/>
</dbReference>
<feature type="binding site" evidence="7">
    <location>
        <position position="111"/>
    </location>
    <ligand>
        <name>sn-glycerol 3-phosphate</name>
        <dbReference type="ChEBI" id="CHEBI:57597"/>
    </ligand>
</feature>
<protein>
    <recommendedName>
        <fullName evidence="7">Glycerol-3-phosphate dehydrogenase [NAD(P)+]</fullName>
        <ecNumber evidence="7">1.1.1.94</ecNumber>
    </recommendedName>
    <alternativeName>
        <fullName evidence="7">NAD(P)(+)-dependent glycerol-3-phosphate dehydrogenase</fullName>
    </alternativeName>
    <alternativeName>
        <fullName evidence="7">NAD(P)H-dependent dihydroxyacetone-phosphate reductase</fullName>
    </alternativeName>
</protein>
<evidence type="ECO:0000256" key="3">
    <source>
        <dbReference type="ARBA" id="ARBA00023002"/>
    </source>
</evidence>
<evidence type="ECO:0000256" key="5">
    <source>
        <dbReference type="ARBA" id="ARBA00023209"/>
    </source>
</evidence>
<evidence type="ECO:0000313" key="16">
    <source>
        <dbReference type="Proteomes" id="UP000007383"/>
    </source>
</evidence>
<dbReference type="InterPro" id="IPR036291">
    <property type="entry name" value="NAD(P)-bd_dom_sf"/>
</dbReference>
<evidence type="ECO:0000256" key="1">
    <source>
        <dbReference type="ARBA" id="ARBA00011009"/>
    </source>
</evidence>
<evidence type="ECO:0000313" key="15">
    <source>
        <dbReference type="EMBL" id="AFG36439.1"/>
    </source>
</evidence>
<feature type="binding site" evidence="7">
    <location>
        <position position="305"/>
    </location>
    <ligand>
        <name>NADPH</name>
        <dbReference type="ChEBI" id="CHEBI:57783"/>
    </ligand>
</feature>
<dbReference type="GO" id="GO:0005829">
    <property type="term" value="C:cytosol"/>
    <property type="evidence" value="ECO:0007669"/>
    <property type="project" value="TreeGrafter"/>
</dbReference>
<keyword evidence="7" id="KW-0521">NADP</keyword>
<comment type="caution">
    <text evidence="7">Lacks conserved residue(s) required for the propagation of feature annotation.</text>
</comment>
<evidence type="ECO:0000259" key="14">
    <source>
        <dbReference type="Pfam" id="PF07479"/>
    </source>
</evidence>
<dbReference type="PANTHER" id="PTHR11728:SF1">
    <property type="entry name" value="GLYCEROL-3-PHOSPHATE DEHYDROGENASE [NAD(+)] 2, CHLOROPLASTIC"/>
    <property type="match status" value="1"/>
</dbReference>